<dbReference type="Pfam" id="PF00271">
    <property type="entry name" value="Helicase_C"/>
    <property type="match status" value="1"/>
</dbReference>
<keyword evidence="26" id="KW-1185">Reference proteome</keyword>
<dbReference type="SUPFAM" id="SSF50729">
    <property type="entry name" value="PH domain-like"/>
    <property type="match status" value="1"/>
</dbReference>
<feature type="compositionally biased region" description="Low complexity" evidence="21">
    <location>
        <begin position="1321"/>
        <end position="1332"/>
    </location>
</feature>
<evidence type="ECO:0000256" key="20">
    <source>
        <dbReference type="SAM" id="Coils"/>
    </source>
</evidence>
<evidence type="ECO:0000256" key="2">
    <source>
        <dbReference type="ARBA" id="ARBA00004123"/>
    </source>
</evidence>
<dbReference type="GO" id="GO:0042575">
    <property type="term" value="C:DNA polymerase complex"/>
    <property type="evidence" value="ECO:0007669"/>
    <property type="project" value="UniProtKB-ARBA"/>
</dbReference>
<dbReference type="InterPro" id="IPR048960">
    <property type="entry name" value="POLQ-like_helical"/>
</dbReference>
<keyword evidence="11" id="KW-0227">DNA damage</keyword>
<dbReference type="Pfam" id="PF00476">
    <property type="entry name" value="DNA_pol_A"/>
    <property type="match status" value="1"/>
</dbReference>
<feature type="domain" description="Helicase ATP-binding" evidence="23">
    <location>
        <begin position="507"/>
        <end position="681"/>
    </location>
</feature>
<dbReference type="GO" id="GO:0003677">
    <property type="term" value="F:DNA binding"/>
    <property type="evidence" value="ECO:0007669"/>
    <property type="project" value="InterPro"/>
</dbReference>
<evidence type="ECO:0000256" key="4">
    <source>
        <dbReference type="ARBA" id="ARBA00007705"/>
    </source>
</evidence>
<dbReference type="FunFam" id="3.40.50.300:FF:000885">
    <property type="entry name" value="DNA polymerase theta"/>
    <property type="match status" value="1"/>
</dbReference>
<dbReference type="InterPro" id="IPR014001">
    <property type="entry name" value="Helicase_ATP-bd"/>
</dbReference>
<comment type="caution">
    <text evidence="25">The sequence shown here is derived from an EMBL/GenBank/DDBJ whole genome shotgun (WGS) entry which is preliminary data.</text>
</comment>
<evidence type="ECO:0000256" key="8">
    <source>
        <dbReference type="ARBA" id="ARBA00022679"/>
    </source>
</evidence>
<gene>
    <name evidence="25" type="ORF">GEV33_009749</name>
</gene>
<sequence length="2102" mass="235026">MRKCCYEANAKRTPFHKRSWKMFYCTLRDLVLYLHKDENGFRKNQMGDNLHNAIRIHHALATKATDYTKKMFVFRLQTADQAEYLFQTGDSKELQSWIDTINFVCASFSAAPLEAAVGSQKKFQRPLLPCSHTKLNMASDLEQLRDHEERVLRLEAELEEHRKSPPEKGSKSLVVQNYKEKEAYLNFEVKRYRTYSYMLRSRMAQYTEHVVSLVENSIGEVDEATGVTLMDGPSGGIVPPPIPDRPSPPTNRLTGHGGVLGMRALTVNVSKSHELKNFCCVQQDNAPRSHKSERKQHRARRSVRTGRKCHLSKDTMNDTFDNCTFSNFDNYVLDVSNVKNATKGPLELEKSQSVTKSDVSFDDSLFLNTQLLTLLKDNEDSSSQAICNGNKAAKLSQNCKNGDLSEEKDCTLTVISPPEVRNTNDSLQDDMFNEPPSTIPKSRDCINGNDLFNQTAPNASPPTLPKSCASSSRQLSSWGLPRSILEKYAARKISTMFPWQVECLNNPKILKHHANLVYSAPTSAGKTLVAEILAIKTVLERRKKVLFILPFVSVVREKMFYFQDIFSGSGVRVEGFMGSYNPPGGFQSVQFAVCTIEKANSLVNNFLQEGSLGEIGAVIIDEMHLLGEPNRGYLLELLLTKLRYVSLRDDHVDMQIIGMSATLPNLGVLAKWLDAELYVTDFRPIPLYEQAQICGALYDNKFNLIRRLSPLPELETDTDNILQLCIETISANCSVLIFCPTKNWCENLAQQIASAFLRLGSGKSNKGGNDISNIGQELRRQLKPEPIGEVLEQLRFCPVGLDGVLRKTVSFGVAFHHAGLTLDERDIVEAAFRNGVVRVLVATSTLSSGVNLPARRVIIRSPLAHGKPLDSLTYRQMIGRAGRMGKDTSGESILVCQKNDEQIARSLMCQQLRPIESCLEEGKLKRAILEIVASGVASSPRDVELFTKCTLLAQSDNFDSPIKEALEFLVTNEFLRLQDGTGQYVATSLGRACLSSSIPPEDGLSLFTELEKARQCFVLETELHLIYLVTPYSACHQWGNLDWMFYLNLWEKLPASMRKVGELVGVRESYIVGATRGKPQTNTSKLYHKYLVHKRFFVALALQDLVNERPLSEVCAKFSCNRGMLQSLQLTASTFAGMVTSFSRQLGWSSVEILISQFQDRLHFGVSRDLLDLMRLPILNGKSARALYDGGLQTVIQLANSEVGTIESVLSKVVPFESGKMRDGESEFGLKERNKFRNIWITGREGLTEREAAEVLLTSAREFLRVEMGLKEAKWNNSGSTSGNEELSTEGEEQKADCGGASSPLGAENGEQKDDVKLNDSVSGGVSSPVGVENRNGCKSIPDLIVSNGELKSLNISDSSDIFSPLNSSVSRVGGKGFKEQLNVSGISDVFSPLRQQNSHTNPNVTSDGSLFETSIGETPSRLNTATRNTSRTSLNSSGDFVTTSQDESYFSFRENTPRVSRKRPKTGKENRFLLQMQSPRKKKKISNESSLNEIETVDVCSHDELFKVFCGEAKREEMISLAVVCSPREEKTKTIGLTPDPGLDTRDKFVYKSRKVDGFAMFWGGSTTYYLDLSKMEKCVDFVKLLLSNKHLTVTMFDCKEQIKVLKRCCEVEFCARTEDPKVGVWLLEPEGREKSFQEMVQTYCPNLSGVSQLCGLSNGIESPSLNLHSSVQSKTRSCVESFVTWHLTKAVKQELKDQNQKLLGVYATEMSCLRSLTRMELVGVGVDVAKLTHLVQTLHHEQMRIERKAYTLAGRRFSFTSSRDVAKILGLSKGQKVSTRKQILEKNDNPVAGLVLQWRKINCTITKMVQPLIRSVEKDRIHGCCVVHTATGRITMHEPNLQNVAKNFDVEGMKVSCRDAFVPREGHVLVSADYCQLELRLLAHLSQDELLCRIMRSEGDVFRSVAAKWNNIEEEQVTDDLRQHSKQICYGIIYGMGSKTLAEQLSIDETRAAVFMETFKGAYPGVKRYLQEVVEGCKKNGFVETLAGRRRYLPHVDHRSVAVRSQAERQAVNTTIQGSAADVVKRAMVVLEEKCGSMEGKPELVLHLHDELLYEVLKSSLKSFVAVLRKSMEEAVKLSVPFPVKVKTGPSWGQLAEYKM</sequence>
<keyword evidence="6" id="KW-1003">Cell membrane</keyword>
<feature type="compositionally biased region" description="Basic residues" evidence="21">
    <location>
        <begin position="288"/>
        <end position="308"/>
    </location>
</feature>
<dbReference type="Gene3D" id="2.30.29.30">
    <property type="entry name" value="Pleckstrin-homology domain (PH domain)/Phosphotyrosine-binding domain (PTB)"/>
    <property type="match status" value="1"/>
</dbReference>
<evidence type="ECO:0000256" key="16">
    <source>
        <dbReference type="ARBA" id="ARBA00023204"/>
    </source>
</evidence>
<dbReference type="PROSITE" id="PS51192">
    <property type="entry name" value="HELICASE_ATP_BIND_1"/>
    <property type="match status" value="1"/>
</dbReference>
<dbReference type="CDD" id="cd18795">
    <property type="entry name" value="SF2_C_Ski2"/>
    <property type="match status" value="1"/>
</dbReference>
<evidence type="ECO:0000256" key="3">
    <source>
        <dbReference type="ARBA" id="ARBA00004236"/>
    </source>
</evidence>
<dbReference type="InterPro" id="IPR043502">
    <property type="entry name" value="DNA/RNA_pol_sf"/>
</dbReference>
<dbReference type="InterPro" id="IPR011993">
    <property type="entry name" value="PH-like_dom_sf"/>
</dbReference>
<evidence type="ECO:0000256" key="13">
    <source>
        <dbReference type="ARBA" id="ARBA00022840"/>
    </source>
</evidence>
<dbReference type="SMART" id="SM00233">
    <property type="entry name" value="PH"/>
    <property type="match status" value="1"/>
</dbReference>
<evidence type="ECO:0000256" key="12">
    <source>
        <dbReference type="ARBA" id="ARBA00022801"/>
    </source>
</evidence>
<feature type="region of interest" description="Disordered" evidence="21">
    <location>
        <begin position="1454"/>
        <end position="1489"/>
    </location>
</feature>
<dbReference type="Gene3D" id="3.40.50.300">
    <property type="entry name" value="P-loop containing nucleotide triphosphate hydrolases"/>
    <property type="match status" value="2"/>
</dbReference>
<evidence type="ECO:0000256" key="10">
    <source>
        <dbReference type="ARBA" id="ARBA00022741"/>
    </source>
</evidence>
<name>A0A8J6HE82_TENMO</name>
<dbReference type="SUPFAM" id="SSF46785">
    <property type="entry name" value="Winged helix' DNA-binding domain"/>
    <property type="match status" value="1"/>
</dbReference>
<evidence type="ECO:0000256" key="9">
    <source>
        <dbReference type="ARBA" id="ARBA00022695"/>
    </source>
</evidence>
<dbReference type="GO" id="GO:0005524">
    <property type="term" value="F:ATP binding"/>
    <property type="evidence" value="ECO:0007669"/>
    <property type="project" value="UniProtKB-KW"/>
</dbReference>
<feature type="region of interest" description="Disordered" evidence="21">
    <location>
        <begin position="1274"/>
        <end position="1334"/>
    </location>
</feature>
<comment type="catalytic activity">
    <reaction evidence="18">
        <text>DNA(n) + a 2'-deoxyribonucleoside 5'-triphosphate = DNA(n+1) + diphosphate</text>
        <dbReference type="Rhea" id="RHEA:22508"/>
        <dbReference type="Rhea" id="RHEA-COMP:17339"/>
        <dbReference type="Rhea" id="RHEA-COMP:17340"/>
        <dbReference type="ChEBI" id="CHEBI:33019"/>
        <dbReference type="ChEBI" id="CHEBI:61560"/>
        <dbReference type="ChEBI" id="CHEBI:173112"/>
        <dbReference type="EC" id="2.7.7.7"/>
    </reaction>
</comment>
<dbReference type="SUPFAM" id="SSF56672">
    <property type="entry name" value="DNA/RNA polymerases"/>
    <property type="match status" value="1"/>
</dbReference>
<evidence type="ECO:0000256" key="11">
    <source>
        <dbReference type="ARBA" id="ARBA00022763"/>
    </source>
</evidence>
<evidence type="ECO:0000313" key="25">
    <source>
        <dbReference type="EMBL" id="KAH0813045.1"/>
    </source>
</evidence>
<dbReference type="GO" id="GO:0097681">
    <property type="term" value="P:double-strand break repair via alternative nonhomologous end joining"/>
    <property type="evidence" value="ECO:0007669"/>
    <property type="project" value="UniProtKB-ARBA"/>
</dbReference>
<dbReference type="GO" id="GO:0005886">
    <property type="term" value="C:plasma membrane"/>
    <property type="evidence" value="ECO:0007669"/>
    <property type="project" value="UniProtKB-SubCell"/>
</dbReference>
<evidence type="ECO:0000256" key="17">
    <source>
        <dbReference type="ARBA" id="ARBA00023242"/>
    </source>
</evidence>
<dbReference type="SMART" id="SM00490">
    <property type="entry name" value="HELICc"/>
    <property type="match status" value="1"/>
</dbReference>
<dbReference type="SMART" id="SM00487">
    <property type="entry name" value="DEXDc"/>
    <property type="match status" value="1"/>
</dbReference>
<dbReference type="EC" id="2.7.7.7" evidence="5"/>
<dbReference type="InterPro" id="IPR019760">
    <property type="entry name" value="DNA-dir_DNA_pol_A_CS"/>
</dbReference>
<dbReference type="PROSITE" id="PS00447">
    <property type="entry name" value="DNA_POLYMERASE_A"/>
    <property type="match status" value="1"/>
</dbReference>
<evidence type="ECO:0000259" key="23">
    <source>
        <dbReference type="PROSITE" id="PS51192"/>
    </source>
</evidence>
<feature type="domain" description="PH" evidence="22">
    <location>
        <begin position="1"/>
        <end position="106"/>
    </location>
</feature>
<keyword evidence="12" id="KW-0378">Hydrolase</keyword>
<dbReference type="GO" id="GO:0005634">
    <property type="term" value="C:nucleus"/>
    <property type="evidence" value="ECO:0007669"/>
    <property type="project" value="UniProtKB-SubCell"/>
</dbReference>
<evidence type="ECO:0000313" key="26">
    <source>
        <dbReference type="Proteomes" id="UP000719412"/>
    </source>
</evidence>
<evidence type="ECO:0000256" key="19">
    <source>
        <dbReference type="ARBA" id="ARBA00074669"/>
    </source>
</evidence>
<accession>A0A8J6HE82</accession>
<keyword evidence="20" id="KW-0175">Coiled coil</keyword>
<comment type="cofactor">
    <cofactor evidence="1">
        <name>Mg(2+)</name>
        <dbReference type="ChEBI" id="CHEBI:18420"/>
    </cofactor>
</comment>
<evidence type="ECO:0000256" key="14">
    <source>
        <dbReference type="ARBA" id="ARBA00022932"/>
    </source>
</evidence>
<dbReference type="InterPro" id="IPR001650">
    <property type="entry name" value="Helicase_C-like"/>
</dbReference>
<dbReference type="FunFam" id="1.10.150.20:FF:000070">
    <property type="entry name" value="DNA polymerase I, putative"/>
    <property type="match status" value="1"/>
</dbReference>
<dbReference type="SUPFAM" id="SSF52540">
    <property type="entry name" value="P-loop containing nucleoside triphosphate hydrolases"/>
    <property type="match status" value="2"/>
</dbReference>
<dbReference type="Pfam" id="PF15410">
    <property type="entry name" value="PH_9"/>
    <property type="match status" value="1"/>
</dbReference>
<dbReference type="InterPro" id="IPR036390">
    <property type="entry name" value="WH_DNA-bd_sf"/>
</dbReference>
<comment type="similarity">
    <text evidence="4">Belongs to the DNA polymerase type-A family.</text>
</comment>
<dbReference type="Proteomes" id="UP000719412">
    <property type="component" value="Unassembled WGS sequence"/>
</dbReference>
<dbReference type="Gene3D" id="1.10.3380.20">
    <property type="match status" value="1"/>
</dbReference>
<evidence type="ECO:0000256" key="7">
    <source>
        <dbReference type="ARBA" id="ARBA00022658"/>
    </source>
</evidence>
<dbReference type="Pfam" id="PF00270">
    <property type="entry name" value="DEAD"/>
    <property type="match status" value="1"/>
</dbReference>
<keyword evidence="7" id="KW-0344">Guanine-nucleotide releasing factor</keyword>
<dbReference type="GO" id="GO:0005085">
    <property type="term" value="F:guanyl-nucleotide exchange factor activity"/>
    <property type="evidence" value="ECO:0007669"/>
    <property type="project" value="UniProtKB-KW"/>
</dbReference>
<dbReference type="InterPro" id="IPR012337">
    <property type="entry name" value="RNaseH-like_sf"/>
</dbReference>
<dbReference type="Gene3D" id="3.30.420.10">
    <property type="entry name" value="Ribonuclease H-like superfamily/Ribonuclease H"/>
    <property type="match status" value="1"/>
</dbReference>
<dbReference type="EMBL" id="JABDTM020025625">
    <property type="protein sequence ID" value="KAH0813045.1"/>
    <property type="molecule type" value="Genomic_DNA"/>
</dbReference>
<feature type="compositionally biased region" description="Low complexity" evidence="21">
    <location>
        <begin position="1421"/>
        <end position="1438"/>
    </location>
</feature>
<dbReference type="InterPro" id="IPR002298">
    <property type="entry name" value="DNA_polymerase_A"/>
</dbReference>
<feature type="region of interest" description="Disordered" evidence="21">
    <location>
        <begin position="1417"/>
        <end position="1441"/>
    </location>
</feature>
<dbReference type="Gene3D" id="3.30.70.370">
    <property type="match status" value="1"/>
</dbReference>
<dbReference type="CDD" id="cd13295">
    <property type="entry name" value="PH_EFA6"/>
    <property type="match status" value="1"/>
</dbReference>
<evidence type="ECO:0000256" key="15">
    <source>
        <dbReference type="ARBA" id="ARBA00023136"/>
    </source>
</evidence>
<reference evidence="25" key="2">
    <citation type="submission" date="2021-08" db="EMBL/GenBank/DDBJ databases">
        <authorList>
            <person name="Eriksson T."/>
        </authorList>
    </citation>
    <scope>NUCLEOTIDE SEQUENCE</scope>
    <source>
        <strain evidence="25">Stoneville</strain>
        <tissue evidence="25">Whole head</tissue>
    </source>
</reference>
<dbReference type="Pfam" id="PF20470">
    <property type="entry name" value="HTH_61"/>
    <property type="match status" value="1"/>
</dbReference>
<dbReference type="PANTHER" id="PTHR10133">
    <property type="entry name" value="DNA POLYMERASE I"/>
    <property type="match status" value="1"/>
</dbReference>
<dbReference type="GO" id="GO:0006261">
    <property type="term" value="P:DNA-templated DNA replication"/>
    <property type="evidence" value="ECO:0007669"/>
    <property type="project" value="InterPro"/>
</dbReference>
<dbReference type="Gene3D" id="1.10.150.20">
    <property type="entry name" value="5' to 3' exonuclease, C-terminal subdomain"/>
    <property type="match status" value="1"/>
</dbReference>
<keyword evidence="15" id="KW-0472">Membrane</keyword>
<dbReference type="InterPro" id="IPR046931">
    <property type="entry name" value="HTH_61"/>
</dbReference>
<dbReference type="Pfam" id="PF21099">
    <property type="entry name" value="POLQ_helical"/>
    <property type="match status" value="1"/>
</dbReference>
<evidence type="ECO:0000259" key="24">
    <source>
        <dbReference type="PROSITE" id="PS51194"/>
    </source>
</evidence>
<dbReference type="PROSITE" id="PS51194">
    <property type="entry name" value="HELICASE_CTER"/>
    <property type="match status" value="1"/>
</dbReference>
<dbReference type="FunFam" id="2.30.29.30:FF:000267">
    <property type="entry name" value="PH and SEC7 domain-containing protein 4"/>
    <property type="match status" value="1"/>
</dbReference>
<keyword evidence="10" id="KW-0547">Nucleotide-binding</keyword>
<dbReference type="PROSITE" id="PS50003">
    <property type="entry name" value="PH_DOMAIN"/>
    <property type="match status" value="1"/>
</dbReference>
<comment type="subcellular location">
    <subcellularLocation>
        <location evidence="3">Cell membrane</location>
    </subcellularLocation>
    <subcellularLocation>
        <location evidence="2">Nucleus</location>
    </subcellularLocation>
</comment>
<feature type="coiled-coil region" evidence="20">
    <location>
        <begin position="137"/>
        <end position="164"/>
    </location>
</feature>
<evidence type="ECO:0000256" key="21">
    <source>
        <dbReference type="SAM" id="MobiDB-lite"/>
    </source>
</evidence>
<feature type="domain" description="Helicase C-terminal" evidence="24">
    <location>
        <begin position="720"/>
        <end position="930"/>
    </location>
</feature>
<dbReference type="InterPro" id="IPR027417">
    <property type="entry name" value="P-loop_NTPase"/>
</dbReference>
<dbReference type="GO" id="GO:0016787">
    <property type="term" value="F:hydrolase activity"/>
    <property type="evidence" value="ECO:0007669"/>
    <property type="project" value="UniProtKB-KW"/>
</dbReference>
<dbReference type="SUPFAM" id="SSF53098">
    <property type="entry name" value="Ribonuclease H-like"/>
    <property type="match status" value="1"/>
</dbReference>
<dbReference type="FunFam" id="1.10.3380.20:FF:000001">
    <property type="entry name" value="DNA polymerase theta"/>
    <property type="match status" value="1"/>
</dbReference>
<dbReference type="Gene3D" id="1.20.1060.10">
    <property type="entry name" value="Taq DNA Polymerase, Chain T, domain 4"/>
    <property type="match status" value="1"/>
</dbReference>
<evidence type="ECO:0000259" key="22">
    <source>
        <dbReference type="PROSITE" id="PS50003"/>
    </source>
</evidence>
<feature type="region of interest" description="Disordered" evidence="21">
    <location>
        <begin position="285"/>
        <end position="308"/>
    </location>
</feature>
<keyword evidence="8" id="KW-0808">Transferase</keyword>
<dbReference type="SUPFAM" id="SSF158702">
    <property type="entry name" value="Sec63 N-terminal domain-like"/>
    <property type="match status" value="1"/>
</dbReference>
<dbReference type="SMART" id="SM00482">
    <property type="entry name" value="POLAc"/>
    <property type="match status" value="1"/>
</dbReference>
<organism evidence="25 26">
    <name type="scientific">Tenebrio molitor</name>
    <name type="common">Yellow mealworm beetle</name>
    <dbReference type="NCBI Taxonomy" id="7067"/>
    <lineage>
        <taxon>Eukaryota</taxon>
        <taxon>Metazoa</taxon>
        <taxon>Ecdysozoa</taxon>
        <taxon>Arthropoda</taxon>
        <taxon>Hexapoda</taxon>
        <taxon>Insecta</taxon>
        <taxon>Pterygota</taxon>
        <taxon>Neoptera</taxon>
        <taxon>Endopterygota</taxon>
        <taxon>Coleoptera</taxon>
        <taxon>Polyphaga</taxon>
        <taxon>Cucujiformia</taxon>
        <taxon>Tenebrionidae</taxon>
        <taxon>Tenebrio</taxon>
    </lineage>
</organism>
<keyword evidence="9" id="KW-0548">Nucleotidyltransferase</keyword>
<dbReference type="PANTHER" id="PTHR10133:SF62">
    <property type="entry name" value="DNA POLYMERASE THETA"/>
    <property type="match status" value="1"/>
</dbReference>
<dbReference type="InterPro" id="IPR036397">
    <property type="entry name" value="RNaseH_sf"/>
</dbReference>
<keyword evidence="17" id="KW-0539">Nucleus</keyword>
<protein>
    <recommendedName>
        <fullName evidence="19">DNA polymerase theta</fullName>
        <ecNumber evidence="5">2.7.7.7</ecNumber>
    </recommendedName>
</protein>
<feature type="compositionally biased region" description="Polar residues" evidence="21">
    <location>
        <begin position="1275"/>
        <end position="1286"/>
    </location>
</feature>
<dbReference type="GO" id="GO:0003887">
    <property type="term" value="F:DNA-directed DNA polymerase activity"/>
    <property type="evidence" value="ECO:0007669"/>
    <property type="project" value="UniProtKB-KW"/>
</dbReference>
<dbReference type="InterPro" id="IPR041681">
    <property type="entry name" value="PH_9"/>
</dbReference>
<dbReference type="InterPro" id="IPR001849">
    <property type="entry name" value="PH_domain"/>
</dbReference>
<dbReference type="CDD" id="cd08638">
    <property type="entry name" value="DNA_pol_A_theta"/>
    <property type="match status" value="1"/>
</dbReference>
<keyword evidence="14" id="KW-0239">DNA-directed DNA polymerase</keyword>
<evidence type="ECO:0000256" key="1">
    <source>
        <dbReference type="ARBA" id="ARBA00001946"/>
    </source>
</evidence>
<keyword evidence="16" id="KW-0234">DNA repair</keyword>
<dbReference type="PRINTS" id="PR00868">
    <property type="entry name" value="DNAPOLI"/>
</dbReference>
<reference evidence="25" key="1">
    <citation type="journal article" date="2020" name="J Insects Food Feed">
        <title>The yellow mealworm (Tenebrio molitor) genome: a resource for the emerging insects as food and feed industry.</title>
        <authorList>
            <person name="Eriksson T."/>
            <person name="Andere A."/>
            <person name="Kelstrup H."/>
            <person name="Emery V."/>
            <person name="Picard C."/>
        </authorList>
    </citation>
    <scope>NUCLEOTIDE SEQUENCE</scope>
    <source>
        <strain evidence="25">Stoneville</strain>
        <tissue evidence="25">Whole head</tissue>
    </source>
</reference>
<dbReference type="InterPro" id="IPR001098">
    <property type="entry name" value="DNA-dir_DNA_pol_A_palm_dom"/>
</dbReference>
<evidence type="ECO:0000256" key="6">
    <source>
        <dbReference type="ARBA" id="ARBA00022475"/>
    </source>
</evidence>
<proteinExistence type="inferred from homology"/>
<dbReference type="InterPro" id="IPR011545">
    <property type="entry name" value="DEAD/DEAH_box_helicase_dom"/>
</dbReference>
<keyword evidence="13" id="KW-0067">ATP-binding</keyword>
<dbReference type="CDD" id="cd18026">
    <property type="entry name" value="DEXHc_POLQ-like"/>
    <property type="match status" value="1"/>
</dbReference>
<evidence type="ECO:0000256" key="18">
    <source>
        <dbReference type="ARBA" id="ARBA00049244"/>
    </source>
</evidence>
<evidence type="ECO:0000256" key="5">
    <source>
        <dbReference type="ARBA" id="ARBA00012417"/>
    </source>
</evidence>
<dbReference type="FunFam" id="3.40.50.300:FF:000813">
    <property type="entry name" value="helicase POLQ-like isoform X1"/>
    <property type="match status" value="1"/>
</dbReference>